<protein>
    <submittedName>
        <fullName evidence="2">Uncharacterized protein</fullName>
    </submittedName>
</protein>
<feature type="chain" id="PRO_5047106589" evidence="1">
    <location>
        <begin position="30"/>
        <end position="254"/>
    </location>
</feature>
<comment type="caution">
    <text evidence="2">The sequence shown here is derived from an EMBL/GenBank/DDBJ whole genome shotgun (WGS) entry which is preliminary data.</text>
</comment>
<evidence type="ECO:0000313" key="2">
    <source>
        <dbReference type="EMBL" id="MFC4061231.1"/>
    </source>
</evidence>
<dbReference type="EMBL" id="JBHSBM010000025">
    <property type="protein sequence ID" value="MFC4061231.1"/>
    <property type="molecule type" value="Genomic_DNA"/>
</dbReference>
<proteinExistence type="predicted"/>
<keyword evidence="3" id="KW-1185">Reference proteome</keyword>
<evidence type="ECO:0000313" key="3">
    <source>
        <dbReference type="Proteomes" id="UP001595850"/>
    </source>
</evidence>
<evidence type="ECO:0000256" key="1">
    <source>
        <dbReference type="SAM" id="SignalP"/>
    </source>
</evidence>
<accession>A0ABV8ICL7</accession>
<gene>
    <name evidence="2" type="ORF">ACFOWE_23270</name>
</gene>
<dbReference type="Proteomes" id="UP001595850">
    <property type="component" value="Unassembled WGS sequence"/>
</dbReference>
<name>A0ABV8ICL7_9ACTN</name>
<sequence length="254" mass="28331">MLKKIAAGALATAAGASLVVTMGAGTATATATTAGLDVDITEVSPNPVVVRGDRDATVTIEVRAIDAEKVELLLRPDTDAPHTLKAKEPKLVREGKLWRFVTTFDKSDYRGRWIATANAYAKDGKEPAATDTAGFSVKHARPHVRKADTRLVGFNASPEPVRKGRTIYFSGRLEARQHWNWRGVRDEEVDVYFRSSRSSAWKYVTSADTRWDGRFSAKTRAHRSGEFRAVFDGDRRLDDSSSNRDWVHVRSWRR</sequence>
<keyword evidence="1" id="KW-0732">Signal</keyword>
<feature type="signal peptide" evidence="1">
    <location>
        <begin position="1"/>
        <end position="29"/>
    </location>
</feature>
<dbReference type="RefSeq" id="WP_377291204.1">
    <property type="nucleotide sequence ID" value="NZ_JBHSBM010000025.1"/>
</dbReference>
<reference evidence="3" key="1">
    <citation type="journal article" date="2019" name="Int. J. Syst. Evol. Microbiol.">
        <title>The Global Catalogue of Microorganisms (GCM) 10K type strain sequencing project: providing services to taxonomists for standard genome sequencing and annotation.</title>
        <authorList>
            <consortium name="The Broad Institute Genomics Platform"/>
            <consortium name="The Broad Institute Genome Sequencing Center for Infectious Disease"/>
            <person name="Wu L."/>
            <person name="Ma J."/>
        </authorList>
    </citation>
    <scope>NUCLEOTIDE SEQUENCE [LARGE SCALE GENOMIC DNA]</scope>
    <source>
        <strain evidence="3">TBRC 4489</strain>
    </source>
</reference>
<organism evidence="2 3">
    <name type="scientific">Planomonospora corallina</name>
    <dbReference type="NCBI Taxonomy" id="1806052"/>
    <lineage>
        <taxon>Bacteria</taxon>
        <taxon>Bacillati</taxon>
        <taxon>Actinomycetota</taxon>
        <taxon>Actinomycetes</taxon>
        <taxon>Streptosporangiales</taxon>
        <taxon>Streptosporangiaceae</taxon>
        <taxon>Planomonospora</taxon>
    </lineage>
</organism>